<sequence>MKATVELWMNSQSDSDGVYDAGIRRRPTAPLPEGLPGAVSTCPGTAVMEAGHLGSQNVHFKPKFTPLMFIWVIMIFMLYICLEHFICPHIPGSQSQLCNF</sequence>
<feature type="transmembrane region" description="Helical" evidence="1">
    <location>
        <begin position="64"/>
        <end position="82"/>
    </location>
</feature>
<dbReference type="EMBL" id="OX459943">
    <property type="protein sequence ID" value="CAI9178357.1"/>
    <property type="molecule type" value="Genomic_DNA"/>
</dbReference>
<proteinExistence type="predicted"/>
<evidence type="ECO:0000313" key="3">
    <source>
        <dbReference type="Proteomes" id="UP001176941"/>
    </source>
</evidence>
<reference evidence="2" key="1">
    <citation type="submission" date="2023-04" db="EMBL/GenBank/DDBJ databases">
        <authorList>
            <consortium name="ELIXIR-Norway"/>
        </authorList>
    </citation>
    <scope>NUCLEOTIDE SEQUENCE [LARGE SCALE GENOMIC DNA]</scope>
</reference>
<evidence type="ECO:0000256" key="1">
    <source>
        <dbReference type="SAM" id="Phobius"/>
    </source>
</evidence>
<gene>
    <name evidence="2" type="ORF">MRATA1EN1_LOCUS27319</name>
</gene>
<name>A0ABN8ZWH3_RANTA</name>
<keyword evidence="3" id="KW-1185">Reference proteome</keyword>
<accession>A0ABN8ZWH3</accession>
<evidence type="ECO:0000313" key="2">
    <source>
        <dbReference type="EMBL" id="CAI9178357.1"/>
    </source>
</evidence>
<keyword evidence="1" id="KW-0812">Transmembrane</keyword>
<dbReference type="Proteomes" id="UP001176941">
    <property type="component" value="Chromosome 7"/>
</dbReference>
<keyword evidence="1" id="KW-0472">Membrane</keyword>
<keyword evidence="1" id="KW-1133">Transmembrane helix</keyword>
<organism evidence="2 3">
    <name type="scientific">Rangifer tarandus platyrhynchus</name>
    <name type="common">Svalbard reindeer</name>
    <dbReference type="NCBI Taxonomy" id="3082113"/>
    <lineage>
        <taxon>Eukaryota</taxon>
        <taxon>Metazoa</taxon>
        <taxon>Chordata</taxon>
        <taxon>Craniata</taxon>
        <taxon>Vertebrata</taxon>
        <taxon>Euteleostomi</taxon>
        <taxon>Mammalia</taxon>
        <taxon>Eutheria</taxon>
        <taxon>Laurasiatheria</taxon>
        <taxon>Artiodactyla</taxon>
        <taxon>Ruminantia</taxon>
        <taxon>Pecora</taxon>
        <taxon>Cervidae</taxon>
        <taxon>Odocoileinae</taxon>
        <taxon>Rangifer</taxon>
    </lineage>
</organism>
<protein>
    <submittedName>
        <fullName evidence="2">Uncharacterized protein</fullName>
    </submittedName>
</protein>